<dbReference type="Proteomes" id="UP000244928">
    <property type="component" value="Chromosome"/>
</dbReference>
<sequence length="158" mass="17558">MPTEPAAAGAIESSIEIDAPPARVWEVVSEVRNATEWSSQAWKILSPGGRTTKGTWAINLNKRGPIVWPTTSRVVEFEPGRRFANRINENTTVWVFELEPTPSGGTRLTERREVPDGLTFISRFLTDKLFGGQKSFTAEMDRGVSTSLQRIKALVERG</sequence>
<evidence type="ECO:0000313" key="1">
    <source>
        <dbReference type="EMBL" id="AWH93032.1"/>
    </source>
</evidence>
<dbReference type="EMBL" id="CP015449">
    <property type="protein sequence ID" value="AWH93032.1"/>
    <property type="molecule type" value="Genomic_DNA"/>
</dbReference>
<dbReference type="CDD" id="cd07812">
    <property type="entry name" value="SRPBCC"/>
    <property type="match status" value="1"/>
</dbReference>
<name>A0A2S1R9U3_9ACTN</name>
<dbReference type="Pfam" id="PF10604">
    <property type="entry name" value="Polyketide_cyc2"/>
    <property type="match status" value="1"/>
</dbReference>
<dbReference type="InterPro" id="IPR019587">
    <property type="entry name" value="Polyketide_cyclase/dehydratase"/>
</dbReference>
<evidence type="ECO:0000313" key="2">
    <source>
        <dbReference type="Proteomes" id="UP000244928"/>
    </source>
</evidence>
<dbReference type="RefSeq" id="WP_108848284.1">
    <property type="nucleotide sequence ID" value="NZ_CP015449.1"/>
</dbReference>
<reference evidence="1 2" key="1">
    <citation type="submission" date="2016-04" db="EMBL/GenBank/DDBJ databases">
        <title>Complete genome sequence of Dietzia lutea YIM 80766T, a strain isolated from desert soil in Egypt.</title>
        <authorList>
            <person name="Zhao J."/>
            <person name="Hu B."/>
            <person name="Geng S."/>
            <person name="Nie Y."/>
            <person name="Tang Y."/>
        </authorList>
    </citation>
    <scope>NUCLEOTIDE SEQUENCE [LARGE SCALE GENOMIC DNA]</scope>
    <source>
        <strain evidence="1 2">YIM 80766</strain>
    </source>
</reference>
<dbReference type="Gene3D" id="3.30.530.20">
    <property type="match status" value="1"/>
</dbReference>
<proteinExistence type="predicted"/>
<gene>
    <name evidence="1" type="ORF">A6035_13575</name>
</gene>
<keyword evidence="2" id="KW-1185">Reference proteome</keyword>
<protein>
    <submittedName>
        <fullName evidence="1">Cyclase</fullName>
    </submittedName>
</protein>
<dbReference type="KEGG" id="dlu:A6035_13575"/>
<dbReference type="SUPFAM" id="SSF55961">
    <property type="entry name" value="Bet v1-like"/>
    <property type="match status" value="1"/>
</dbReference>
<organism evidence="1 2">
    <name type="scientific">Dietzia lutea</name>
    <dbReference type="NCBI Taxonomy" id="546160"/>
    <lineage>
        <taxon>Bacteria</taxon>
        <taxon>Bacillati</taxon>
        <taxon>Actinomycetota</taxon>
        <taxon>Actinomycetes</taxon>
        <taxon>Mycobacteriales</taxon>
        <taxon>Dietziaceae</taxon>
        <taxon>Dietzia</taxon>
    </lineage>
</organism>
<dbReference type="OrthoDB" id="4618973at2"/>
<dbReference type="InterPro" id="IPR023393">
    <property type="entry name" value="START-like_dom_sf"/>
</dbReference>
<accession>A0A2S1R9U3</accession>
<dbReference type="AlphaFoldDB" id="A0A2S1R9U3"/>